<feature type="domain" description="Misato Segment II tubulin-like" evidence="1">
    <location>
        <begin position="4"/>
        <end position="46"/>
    </location>
</feature>
<evidence type="ECO:0000259" key="1">
    <source>
        <dbReference type="Pfam" id="PF10644"/>
    </source>
</evidence>
<feature type="non-terminal residue" evidence="2">
    <location>
        <position position="46"/>
    </location>
</feature>
<evidence type="ECO:0000313" key="2">
    <source>
        <dbReference type="EMBL" id="GCC40482.1"/>
    </source>
</evidence>
<protein>
    <recommendedName>
        <fullName evidence="1">Misato Segment II tubulin-like domain-containing protein</fullName>
    </recommendedName>
</protein>
<evidence type="ECO:0000313" key="3">
    <source>
        <dbReference type="Proteomes" id="UP000287033"/>
    </source>
</evidence>
<comment type="caution">
    <text evidence="2">The sequence shown here is derived from an EMBL/GenBank/DDBJ whole genome shotgun (WGS) entry which is preliminary data.</text>
</comment>
<sequence>MDAALCYDGEPNNSYSEINSNVLFREGVTLQGQPTYTPRLILMDLK</sequence>
<dbReference type="AlphaFoldDB" id="A0A401TCX6"/>
<dbReference type="OrthoDB" id="271881at2759"/>
<keyword evidence="3" id="KW-1185">Reference proteome</keyword>
<proteinExistence type="predicted"/>
<dbReference type="InterPro" id="IPR019605">
    <property type="entry name" value="Misato_II_tubulin-like"/>
</dbReference>
<reference evidence="2 3" key="1">
    <citation type="journal article" date="2018" name="Nat. Ecol. Evol.">
        <title>Shark genomes provide insights into elasmobranch evolution and the origin of vertebrates.</title>
        <authorList>
            <person name="Hara Y"/>
            <person name="Yamaguchi K"/>
            <person name="Onimaru K"/>
            <person name="Kadota M"/>
            <person name="Koyanagi M"/>
            <person name="Keeley SD"/>
            <person name="Tatsumi K"/>
            <person name="Tanaka K"/>
            <person name="Motone F"/>
            <person name="Kageyama Y"/>
            <person name="Nozu R"/>
            <person name="Adachi N"/>
            <person name="Nishimura O"/>
            <person name="Nakagawa R"/>
            <person name="Tanegashima C"/>
            <person name="Kiyatake I"/>
            <person name="Matsumoto R"/>
            <person name="Murakumo K"/>
            <person name="Nishida K"/>
            <person name="Terakita A"/>
            <person name="Kuratani S"/>
            <person name="Sato K"/>
            <person name="Hyodo S Kuraku.S."/>
        </authorList>
    </citation>
    <scope>NUCLEOTIDE SEQUENCE [LARGE SCALE GENOMIC DNA]</scope>
</reference>
<organism evidence="2 3">
    <name type="scientific">Chiloscyllium punctatum</name>
    <name type="common">Brownbanded bambooshark</name>
    <name type="synonym">Hemiscyllium punctatum</name>
    <dbReference type="NCBI Taxonomy" id="137246"/>
    <lineage>
        <taxon>Eukaryota</taxon>
        <taxon>Metazoa</taxon>
        <taxon>Chordata</taxon>
        <taxon>Craniata</taxon>
        <taxon>Vertebrata</taxon>
        <taxon>Chondrichthyes</taxon>
        <taxon>Elasmobranchii</taxon>
        <taxon>Galeomorphii</taxon>
        <taxon>Galeoidea</taxon>
        <taxon>Orectolobiformes</taxon>
        <taxon>Hemiscylliidae</taxon>
        <taxon>Chiloscyllium</taxon>
    </lineage>
</organism>
<gene>
    <name evidence="2" type="ORF">chiPu_0024079</name>
</gene>
<name>A0A401TCX6_CHIPU</name>
<dbReference type="EMBL" id="BEZZ01032321">
    <property type="protein sequence ID" value="GCC40482.1"/>
    <property type="molecule type" value="Genomic_DNA"/>
</dbReference>
<accession>A0A401TCX6</accession>
<dbReference type="Proteomes" id="UP000287033">
    <property type="component" value="Unassembled WGS sequence"/>
</dbReference>
<dbReference type="Pfam" id="PF10644">
    <property type="entry name" value="Misat_Tub_SegII"/>
    <property type="match status" value="1"/>
</dbReference>